<evidence type="ECO:0000256" key="7">
    <source>
        <dbReference type="ARBA" id="ARBA00022527"/>
    </source>
</evidence>
<evidence type="ECO:0000256" key="4">
    <source>
        <dbReference type="ARBA" id="ARBA00012513"/>
    </source>
</evidence>
<feature type="domain" description="RIO kinase" evidence="24">
    <location>
        <begin position="243"/>
        <end position="487"/>
    </location>
</feature>
<dbReference type="InterPro" id="IPR011009">
    <property type="entry name" value="Kinase-like_dom_sf"/>
</dbReference>
<keyword evidence="15 22" id="KW-0460">Magnesium</keyword>
<dbReference type="SMART" id="SM00090">
    <property type="entry name" value="RIO"/>
    <property type="match status" value="1"/>
</dbReference>
<evidence type="ECO:0000256" key="3">
    <source>
        <dbReference type="ARBA" id="ARBA00009196"/>
    </source>
</evidence>
<dbReference type="GO" id="GO:0005737">
    <property type="term" value="C:cytoplasm"/>
    <property type="evidence" value="ECO:0007669"/>
    <property type="project" value="UniProtKB-SubCell"/>
</dbReference>
<comment type="catalytic activity">
    <reaction evidence="18 22">
        <text>L-threonyl-[protein] + ATP = O-phospho-L-threonyl-[protein] + ADP + H(+)</text>
        <dbReference type="Rhea" id="RHEA:46608"/>
        <dbReference type="Rhea" id="RHEA-COMP:11060"/>
        <dbReference type="Rhea" id="RHEA-COMP:11605"/>
        <dbReference type="ChEBI" id="CHEBI:15378"/>
        <dbReference type="ChEBI" id="CHEBI:30013"/>
        <dbReference type="ChEBI" id="CHEBI:30616"/>
        <dbReference type="ChEBI" id="CHEBI:61977"/>
        <dbReference type="ChEBI" id="CHEBI:456216"/>
        <dbReference type="EC" id="2.7.11.1"/>
    </reaction>
</comment>
<dbReference type="FunFam" id="1.10.510.10:FF:000254">
    <property type="entry name" value="Serine/threonine-protein kinase RIO3"/>
    <property type="match status" value="1"/>
</dbReference>
<comment type="caution">
    <text evidence="25">The sequence shown here is derived from an EMBL/GenBank/DDBJ whole genome shotgun (WGS) entry which is preliminary data.</text>
</comment>
<dbReference type="GO" id="GO:0045087">
    <property type="term" value="P:innate immune response"/>
    <property type="evidence" value="ECO:0007669"/>
    <property type="project" value="UniProtKB-KW"/>
</dbReference>
<accession>A0AAN8GCI3</accession>
<dbReference type="PIRSF" id="PIRSF038146">
    <property type="entry name" value="Ser/Thr_PK_RIO3"/>
    <property type="match status" value="1"/>
</dbReference>
<evidence type="ECO:0000256" key="12">
    <source>
        <dbReference type="ARBA" id="ARBA00022741"/>
    </source>
</evidence>
<keyword evidence="7 22" id="KW-0723">Serine/threonine-protein kinase</keyword>
<comment type="cofactor">
    <cofactor evidence="1 22">
        <name>Mg(2+)</name>
        <dbReference type="ChEBI" id="CHEBI:18420"/>
    </cofactor>
</comment>
<name>A0AAN8GCI3_PATCE</name>
<feature type="compositionally biased region" description="Polar residues" evidence="23">
    <location>
        <begin position="10"/>
        <end position="19"/>
    </location>
</feature>
<evidence type="ECO:0000256" key="15">
    <source>
        <dbReference type="ARBA" id="ARBA00022842"/>
    </source>
</evidence>
<keyword evidence="8" id="KW-0597">Phosphoprotein</keyword>
<keyword evidence="14" id="KW-0067">ATP-binding</keyword>
<dbReference type="CDD" id="cd05146">
    <property type="entry name" value="RIO3_euk"/>
    <property type="match status" value="1"/>
</dbReference>
<dbReference type="GO" id="GO:0046872">
    <property type="term" value="F:metal ion binding"/>
    <property type="evidence" value="ECO:0007669"/>
    <property type="project" value="UniProtKB-UniRule"/>
</dbReference>
<keyword evidence="16" id="KW-0391">Immunity</keyword>
<dbReference type="FunFam" id="3.30.200.20:FF:000200">
    <property type="entry name" value="Serine/threonine-protein kinase RIO3"/>
    <property type="match status" value="1"/>
</dbReference>
<evidence type="ECO:0000256" key="16">
    <source>
        <dbReference type="ARBA" id="ARBA00022859"/>
    </source>
</evidence>
<feature type="compositionally biased region" description="Acidic residues" evidence="23">
    <location>
        <begin position="141"/>
        <end position="155"/>
    </location>
</feature>
<evidence type="ECO:0000256" key="14">
    <source>
        <dbReference type="ARBA" id="ARBA00022840"/>
    </source>
</evidence>
<keyword evidence="9" id="KW-0399">Innate immunity</keyword>
<dbReference type="PROSITE" id="PS01245">
    <property type="entry name" value="RIO1"/>
    <property type="match status" value="1"/>
</dbReference>
<feature type="region of interest" description="Disordered" evidence="23">
    <location>
        <begin position="130"/>
        <end position="155"/>
    </location>
</feature>
<evidence type="ECO:0000256" key="22">
    <source>
        <dbReference type="PIRNR" id="PIRNR038146"/>
    </source>
</evidence>
<protein>
    <recommendedName>
        <fullName evidence="21 22">Serine/threonine-protein kinase RIO3</fullName>
        <ecNumber evidence="4 22">2.7.11.1</ecNumber>
    </recommendedName>
</protein>
<evidence type="ECO:0000256" key="21">
    <source>
        <dbReference type="ARBA" id="ARBA00068351"/>
    </source>
</evidence>
<dbReference type="Proteomes" id="UP001347796">
    <property type="component" value="Unassembled WGS sequence"/>
</dbReference>
<dbReference type="Gene3D" id="1.10.510.10">
    <property type="entry name" value="Transferase(Phosphotransferase) domain 1"/>
    <property type="match status" value="1"/>
</dbReference>
<evidence type="ECO:0000256" key="23">
    <source>
        <dbReference type="SAM" id="MobiDB-lite"/>
    </source>
</evidence>
<evidence type="ECO:0000256" key="9">
    <source>
        <dbReference type="ARBA" id="ARBA00022588"/>
    </source>
</evidence>
<gene>
    <name evidence="25" type="ORF">SNE40_022112</name>
</gene>
<evidence type="ECO:0000256" key="8">
    <source>
        <dbReference type="ARBA" id="ARBA00022553"/>
    </source>
</evidence>
<evidence type="ECO:0000256" key="10">
    <source>
        <dbReference type="ARBA" id="ARBA00022679"/>
    </source>
</evidence>
<dbReference type="AlphaFoldDB" id="A0AAN8GCI3"/>
<keyword evidence="12 22" id="KW-0547">Nucleotide-binding</keyword>
<dbReference type="GO" id="GO:0005524">
    <property type="term" value="F:ATP binding"/>
    <property type="evidence" value="ECO:0007669"/>
    <property type="project" value="UniProtKB-UniRule"/>
</dbReference>
<evidence type="ECO:0000256" key="19">
    <source>
        <dbReference type="ARBA" id="ARBA00048679"/>
    </source>
</evidence>
<comment type="similarity">
    <text evidence="3 22">Belongs to the protein kinase superfamily. RIO-type Ser/Thr kinase family.</text>
</comment>
<dbReference type="EMBL" id="JAZGQO010000018">
    <property type="protein sequence ID" value="KAK6168246.1"/>
    <property type="molecule type" value="Genomic_DNA"/>
</dbReference>
<sequence length="556" mass="64018">MPQEPKPVNAWSTPKSPWGQQKKVEACSLNDVMSEELASHLQKQQENKLAKRLEILAPAEPQIVQPETLPCETEEDINAILAIAGETPETCDDMKIAQMLQLQFDREHNTMLEKQAEKFNNHSKVSISLKNFKVSHTPKEEDGDEDDDDEDSDDALPEVVEHKSQWRKYQFNKGGLTGHGKDVMSKHDAVLCGRKNAEKIMQFPPDFLSGDAEKMDLRLPNHVFNKLRHYSRTGNKQFNRLHEKQENATAEHAVDPRTRILLFKLVNAEILESITGAISGGKEAAVFHAYGGKLEEADMPSECAIKIFKTTLNEFKNRQDYIKGDHRFSKDDFKKQNPRKTIRIWAEKETANLNRMRKFDMPSPRVVALKKHVLVMTFIGENGQPAPKLKDVRFNTEDIQDAYEQTITIMKKFQDECCLVHADLSEFNLLWHDGKVWVIDVSQAVDLTHPKAFEFLFRDCQNICKFFDKSGVVNVLQPEELFNEITAWDVKGHGADFLSQMRRYEKETSEANLALENRYHKKQYAFDFYWDLSQQQREKALSAVQLSDSDQDEDES</sequence>
<dbReference type="GO" id="GO:0042254">
    <property type="term" value="P:ribosome biogenesis"/>
    <property type="evidence" value="ECO:0007669"/>
    <property type="project" value="UniProtKB-KW"/>
</dbReference>
<comment type="subunit">
    <text evidence="20">Interacts with CASP10. Interacts with IRF3; RIOK3 probably mediates the interaction of TBK1 with IRF3. Associated with 40S pre-ribosomal particles.</text>
</comment>
<evidence type="ECO:0000313" key="25">
    <source>
        <dbReference type="EMBL" id="KAK6168246.1"/>
    </source>
</evidence>
<evidence type="ECO:0000256" key="20">
    <source>
        <dbReference type="ARBA" id="ARBA00064322"/>
    </source>
</evidence>
<evidence type="ECO:0000256" key="11">
    <source>
        <dbReference type="ARBA" id="ARBA00022723"/>
    </source>
</evidence>
<feature type="region of interest" description="Disordered" evidence="23">
    <location>
        <begin position="1"/>
        <end position="22"/>
    </location>
</feature>
<keyword evidence="17" id="KW-0051">Antiviral defense</keyword>
<dbReference type="EC" id="2.7.11.1" evidence="4 22"/>
<proteinExistence type="inferred from homology"/>
<evidence type="ECO:0000313" key="26">
    <source>
        <dbReference type="Proteomes" id="UP001347796"/>
    </source>
</evidence>
<keyword evidence="6" id="KW-0690">Ribosome biogenesis</keyword>
<dbReference type="GO" id="GO:0004674">
    <property type="term" value="F:protein serine/threonine kinase activity"/>
    <property type="evidence" value="ECO:0007669"/>
    <property type="project" value="UniProtKB-UniRule"/>
</dbReference>
<comment type="catalytic activity">
    <reaction evidence="19 22">
        <text>L-seryl-[protein] + ATP = O-phospho-L-seryl-[protein] + ADP + H(+)</text>
        <dbReference type="Rhea" id="RHEA:17989"/>
        <dbReference type="Rhea" id="RHEA-COMP:9863"/>
        <dbReference type="Rhea" id="RHEA-COMP:11604"/>
        <dbReference type="ChEBI" id="CHEBI:15378"/>
        <dbReference type="ChEBI" id="CHEBI:29999"/>
        <dbReference type="ChEBI" id="CHEBI:30616"/>
        <dbReference type="ChEBI" id="CHEBI:83421"/>
        <dbReference type="ChEBI" id="CHEBI:456216"/>
        <dbReference type="EC" id="2.7.11.1"/>
    </reaction>
</comment>
<dbReference type="SUPFAM" id="SSF56112">
    <property type="entry name" value="Protein kinase-like (PK-like)"/>
    <property type="match status" value="1"/>
</dbReference>
<evidence type="ECO:0000256" key="2">
    <source>
        <dbReference type="ARBA" id="ARBA00004496"/>
    </source>
</evidence>
<evidence type="ECO:0000256" key="17">
    <source>
        <dbReference type="ARBA" id="ARBA00023118"/>
    </source>
</evidence>
<evidence type="ECO:0000256" key="13">
    <source>
        <dbReference type="ARBA" id="ARBA00022777"/>
    </source>
</evidence>
<dbReference type="Pfam" id="PF01163">
    <property type="entry name" value="RIO1"/>
    <property type="match status" value="1"/>
</dbReference>
<evidence type="ECO:0000256" key="5">
    <source>
        <dbReference type="ARBA" id="ARBA00022490"/>
    </source>
</evidence>
<dbReference type="InterPro" id="IPR018934">
    <property type="entry name" value="RIO_dom"/>
</dbReference>
<comment type="subcellular location">
    <subcellularLocation>
        <location evidence="2">Cytoplasm</location>
    </subcellularLocation>
</comment>
<dbReference type="InterPro" id="IPR051272">
    <property type="entry name" value="RIO-type_Ser/Thr_kinase"/>
</dbReference>
<dbReference type="InterPro" id="IPR017406">
    <property type="entry name" value="Ser/Thr_kinase_Rio3"/>
</dbReference>
<evidence type="ECO:0000256" key="18">
    <source>
        <dbReference type="ARBA" id="ARBA00047899"/>
    </source>
</evidence>
<evidence type="ECO:0000259" key="24">
    <source>
        <dbReference type="SMART" id="SM00090"/>
    </source>
</evidence>
<keyword evidence="26" id="KW-1185">Reference proteome</keyword>
<evidence type="ECO:0000256" key="6">
    <source>
        <dbReference type="ARBA" id="ARBA00022517"/>
    </source>
</evidence>
<dbReference type="InterPro" id="IPR000687">
    <property type="entry name" value="RIO_kinase"/>
</dbReference>
<organism evidence="25 26">
    <name type="scientific">Patella caerulea</name>
    <name type="common">Rayed Mediterranean limpet</name>
    <dbReference type="NCBI Taxonomy" id="87958"/>
    <lineage>
        <taxon>Eukaryota</taxon>
        <taxon>Metazoa</taxon>
        <taxon>Spiralia</taxon>
        <taxon>Lophotrochozoa</taxon>
        <taxon>Mollusca</taxon>
        <taxon>Gastropoda</taxon>
        <taxon>Patellogastropoda</taxon>
        <taxon>Patelloidea</taxon>
        <taxon>Patellidae</taxon>
        <taxon>Patella</taxon>
    </lineage>
</organism>
<dbReference type="InterPro" id="IPR018935">
    <property type="entry name" value="RIO_kinase_CS"/>
</dbReference>
<keyword evidence="5" id="KW-0963">Cytoplasm</keyword>
<dbReference type="PANTHER" id="PTHR45723">
    <property type="entry name" value="SERINE/THREONINE-PROTEIN KINASE RIO1"/>
    <property type="match status" value="1"/>
</dbReference>
<dbReference type="GO" id="GO:0051607">
    <property type="term" value="P:defense response to virus"/>
    <property type="evidence" value="ECO:0007669"/>
    <property type="project" value="UniProtKB-KW"/>
</dbReference>
<keyword evidence="11 22" id="KW-0479">Metal-binding</keyword>
<keyword evidence="10 22" id="KW-0808">Transferase</keyword>
<reference evidence="25 26" key="1">
    <citation type="submission" date="2024-01" db="EMBL/GenBank/DDBJ databases">
        <title>The genome of the rayed Mediterranean limpet Patella caerulea (Linnaeus, 1758).</title>
        <authorList>
            <person name="Anh-Thu Weber A."/>
            <person name="Halstead-Nussloch G."/>
        </authorList>
    </citation>
    <scope>NUCLEOTIDE SEQUENCE [LARGE SCALE GENOMIC DNA]</scope>
    <source>
        <strain evidence="25">AATW-2023a</strain>
        <tissue evidence="25">Whole specimen</tissue>
    </source>
</reference>
<evidence type="ECO:0000256" key="1">
    <source>
        <dbReference type="ARBA" id="ARBA00001946"/>
    </source>
</evidence>
<dbReference type="Gene3D" id="3.30.200.20">
    <property type="entry name" value="Phosphorylase Kinase, domain 1"/>
    <property type="match status" value="1"/>
</dbReference>
<keyword evidence="13 22" id="KW-0418">Kinase</keyword>